<dbReference type="PROSITE" id="PS51257">
    <property type="entry name" value="PROKAR_LIPOPROTEIN"/>
    <property type="match status" value="1"/>
</dbReference>
<reference evidence="1 2" key="1">
    <citation type="submission" date="2020-12" db="EMBL/GenBank/DDBJ databases">
        <title>Olleya sediminilitoris sp. nov., isolated from a tidal flat.</title>
        <authorList>
            <person name="Park S."/>
            <person name="Yoon J.-H."/>
        </authorList>
    </citation>
    <scope>NUCLEOTIDE SEQUENCE [LARGE SCALE GENOMIC DNA]</scope>
    <source>
        <strain evidence="1 2">YSTF-M6</strain>
    </source>
</reference>
<proteinExistence type="predicted"/>
<keyword evidence="2" id="KW-1185">Reference proteome</keyword>
<dbReference type="InterPro" id="IPR041662">
    <property type="entry name" value="SusD-like_2"/>
</dbReference>
<evidence type="ECO:0000313" key="2">
    <source>
        <dbReference type="Proteomes" id="UP000605013"/>
    </source>
</evidence>
<sequence length="469" mass="52837">MKKTYITILSILVLFSCQTDELYEDLNRDPKNPTQVDADFLFNGAVKSLFDQMTSTNVNSNIFRLFGQYWTQTTYIDESNYNLTERNIPESHWSEIYRDVLLDLKTAKDITTSSTSKAQIEILMIYAWQQMVDTFGDIPYTEALGDVTLPKYDDAETIYTDLITRVNEAIPNLTGNGFITSDKIYGGDMTAWNKFANSLKLRLGIRLSDVNPTLSQSTVEAAYTAGVFSSNDDNALLAYESATPNTNPIWVDLVQTGRTDYVIANTLADVMNTLNDPRRPEYFDDNLGAGIYEGGPYGDNNSFPGYTHIAGYDDELDIHDPEAKGVLLDYSEVSFYLAEAAARNWSVGGTVEEHYENGITASFEYWEASDLTTYLANPAVAYATASGDWREKIGTQFWLAMYNRGFEGWTVWRKFDSPQFNLPVNTGDPIPTRYTYPVNEQNLNEINWGKASTAIGGDTKTTKLFWDIN</sequence>
<dbReference type="SUPFAM" id="SSF48452">
    <property type="entry name" value="TPR-like"/>
    <property type="match status" value="1"/>
</dbReference>
<dbReference type="InterPro" id="IPR011990">
    <property type="entry name" value="TPR-like_helical_dom_sf"/>
</dbReference>
<accession>A0ABS1WLN7</accession>
<comment type="caution">
    <text evidence="1">The sequence shown here is derived from an EMBL/GenBank/DDBJ whole genome shotgun (WGS) entry which is preliminary data.</text>
</comment>
<name>A0ABS1WLN7_9FLAO</name>
<dbReference type="Gene3D" id="1.25.40.390">
    <property type="match status" value="1"/>
</dbReference>
<evidence type="ECO:0000313" key="1">
    <source>
        <dbReference type="EMBL" id="MBL7560039.1"/>
    </source>
</evidence>
<dbReference type="Pfam" id="PF12771">
    <property type="entry name" value="SusD-like_2"/>
    <property type="match status" value="1"/>
</dbReference>
<dbReference type="RefSeq" id="WP_054851682.1">
    <property type="nucleotide sequence ID" value="NZ_JAEMEF010000007.1"/>
</dbReference>
<dbReference type="Proteomes" id="UP000605013">
    <property type="component" value="Unassembled WGS sequence"/>
</dbReference>
<dbReference type="EMBL" id="JAEMEF010000007">
    <property type="protein sequence ID" value="MBL7560039.1"/>
    <property type="molecule type" value="Genomic_DNA"/>
</dbReference>
<organism evidence="1 2">
    <name type="scientific">Olleya sediminilitoris</name>
    <dbReference type="NCBI Taxonomy" id="2795739"/>
    <lineage>
        <taxon>Bacteria</taxon>
        <taxon>Pseudomonadati</taxon>
        <taxon>Bacteroidota</taxon>
        <taxon>Flavobacteriia</taxon>
        <taxon>Flavobacteriales</taxon>
        <taxon>Flavobacteriaceae</taxon>
    </lineage>
</organism>
<gene>
    <name evidence="1" type="ORF">JAO71_09510</name>
</gene>
<keyword evidence="1" id="KW-0449">Lipoprotein</keyword>
<protein>
    <submittedName>
        <fullName evidence="1">SusD/RagB family nutrient-binding outer membrane lipoprotein</fullName>
    </submittedName>
</protein>